<organism evidence="3 4">
    <name type="scientific">Carpediemonas membranifera</name>
    <dbReference type="NCBI Taxonomy" id="201153"/>
    <lineage>
        <taxon>Eukaryota</taxon>
        <taxon>Metamonada</taxon>
        <taxon>Carpediemonas-like organisms</taxon>
        <taxon>Carpediemonas</taxon>
    </lineage>
</organism>
<feature type="region of interest" description="Disordered" evidence="2">
    <location>
        <begin position="467"/>
        <end position="488"/>
    </location>
</feature>
<dbReference type="AlphaFoldDB" id="A0A8J6E242"/>
<accession>A0A8J6E242</accession>
<evidence type="ECO:0000256" key="1">
    <source>
        <dbReference type="SAM" id="Coils"/>
    </source>
</evidence>
<evidence type="ECO:0000313" key="4">
    <source>
        <dbReference type="Proteomes" id="UP000717585"/>
    </source>
</evidence>
<feature type="region of interest" description="Disordered" evidence="2">
    <location>
        <begin position="1"/>
        <end position="23"/>
    </location>
</feature>
<proteinExistence type="predicted"/>
<feature type="compositionally biased region" description="Basic and acidic residues" evidence="2">
    <location>
        <begin position="14"/>
        <end position="23"/>
    </location>
</feature>
<evidence type="ECO:0000256" key="2">
    <source>
        <dbReference type="SAM" id="MobiDB-lite"/>
    </source>
</evidence>
<reference evidence="3" key="1">
    <citation type="submission" date="2021-05" db="EMBL/GenBank/DDBJ databases">
        <title>A free-living protist that lacks canonical eukaryotic 1 DNA replication and segregation systems.</title>
        <authorList>
            <person name="Salas-Leiva D.E."/>
            <person name="Tromer E.C."/>
            <person name="Curtis B.A."/>
            <person name="Jerlstrom-Hultqvist J."/>
            <person name="Kolisko M."/>
            <person name="Yi Z."/>
            <person name="Salas-Leiva J.S."/>
            <person name="Gallot-Lavallee L."/>
            <person name="Kops G.J.P.L."/>
            <person name="Archibald J.M."/>
            <person name="Simpson A.G.B."/>
            <person name="Roger A.J."/>
        </authorList>
    </citation>
    <scope>NUCLEOTIDE SEQUENCE</scope>
    <source>
        <strain evidence="3">BICM</strain>
    </source>
</reference>
<feature type="region of interest" description="Disordered" evidence="2">
    <location>
        <begin position="230"/>
        <end position="258"/>
    </location>
</feature>
<feature type="compositionally biased region" description="Basic and acidic residues" evidence="2">
    <location>
        <begin position="467"/>
        <end position="485"/>
    </location>
</feature>
<name>A0A8J6E242_9EUKA</name>
<dbReference type="Proteomes" id="UP000717585">
    <property type="component" value="Unassembled WGS sequence"/>
</dbReference>
<keyword evidence="4" id="KW-1185">Reference proteome</keyword>
<comment type="caution">
    <text evidence="3">The sequence shown here is derived from an EMBL/GenBank/DDBJ whole genome shotgun (WGS) entry which is preliminary data.</text>
</comment>
<feature type="coiled-coil region" evidence="1">
    <location>
        <begin position="68"/>
        <end position="95"/>
    </location>
</feature>
<sequence>MYSSVRSLGSLTTREVEEAQRALEDSKVRERLRTLKRERREHDQNKKMATEFALSYKYKAESRISEHAKALEAEQRRFNNELAAKEREIEEQSLKRHYILNRLSQLESNAVRRIEHPPLRTVEPVHLESSPVIASRMSDARLKVKSLVEQRIEEQRRIAHERYHAQVEAIRAESARKLAARSRQIEEAAAARSARRTEELLALQLEAQRQLEEKQALLAQQKDDAVRRMRREAQREAQERSRVAMEETEHTKEERRVEAGMEGRILESLAMLQPQAFTAPVARKPIAKATFDYTVKLPETMLANLTYDEESDDEDSGPVDRRDWNLLVAEKTRLENEVHEHGLIEEELEAELKQVRDDLEGQRGMTKELNTHLEILQAEASTQAEKQRALEEENAATQAELAQRRADNAKALKDGRALEAKLTQGREASEAELKEARARLDTELRELKRAAAAEIAALKKELAAEEAKAAKATKRVESRQDRESSSQRAVEVAAVLEEVVAAACAALVK</sequence>
<keyword evidence="1" id="KW-0175">Coiled coil</keyword>
<dbReference type="EMBL" id="JAHDYR010000016">
    <property type="protein sequence ID" value="KAG9394238.1"/>
    <property type="molecule type" value="Genomic_DNA"/>
</dbReference>
<feature type="compositionally biased region" description="Polar residues" evidence="2">
    <location>
        <begin position="1"/>
        <end position="13"/>
    </location>
</feature>
<gene>
    <name evidence="3" type="ORF">J8273_4340</name>
</gene>
<protein>
    <submittedName>
        <fullName evidence="3">Chromosome partition protein Smc</fullName>
    </submittedName>
</protein>
<evidence type="ECO:0000313" key="3">
    <source>
        <dbReference type="EMBL" id="KAG9394238.1"/>
    </source>
</evidence>